<dbReference type="PANTHER" id="PTHR36039:SF2">
    <property type="entry name" value="RNA LIGASE_CYCLIC NUCLEOTIDE PHOSPHODIESTERASE FAMILY PROTEIN"/>
    <property type="match status" value="1"/>
</dbReference>
<organism evidence="1 2">
    <name type="scientific">Nocardia neocaledoniensis</name>
    <dbReference type="NCBI Taxonomy" id="236511"/>
    <lineage>
        <taxon>Bacteria</taxon>
        <taxon>Bacillati</taxon>
        <taxon>Actinomycetota</taxon>
        <taxon>Actinomycetes</taxon>
        <taxon>Mycobacteriales</taxon>
        <taxon>Nocardiaceae</taxon>
        <taxon>Nocardia</taxon>
    </lineage>
</organism>
<reference evidence="1 2" key="1">
    <citation type="submission" date="2018-05" db="EMBL/GenBank/DDBJ databases">
        <title>Genomic Encyclopedia of Type Strains, Phase IV (KMG-IV): sequencing the most valuable type-strain genomes for metagenomic binning, comparative biology and taxonomic classification.</title>
        <authorList>
            <person name="Goeker M."/>
        </authorList>
    </citation>
    <scope>NUCLEOTIDE SEQUENCE [LARGE SCALE GENOMIC DNA]</scope>
    <source>
        <strain evidence="1 2">DSM 44717</strain>
    </source>
</reference>
<sequence length="170" mass="18573">MVQSVELLLDERSEAVVREQWAALARAGIASPRGETHRPHVTIAVAREIWPRIDRALAGLAFQPLPIRLGGLLVFGARRPILVRAVVVTEELLALHRQIDDLVEPCPGVPATMRPGAWTPHVTLARRVPPDRLGAAVDAVAADHDFPAVVVGVRRWDGDARQERVILGGR</sequence>
<proteinExistence type="predicted"/>
<dbReference type="AlphaFoldDB" id="A0A317N5W1"/>
<evidence type="ECO:0000313" key="1">
    <source>
        <dbReference type="EMBL" id="PWV70676.1"/>
    </source>
</evidence>
<protein>
    <submittedName>
        <fullName evidence="1">2'-5' RNA ligase superfamily protein</fullName>
    </submittedName>
</protein>
<accession>A0A317N5W1</accession>
<dbReference type="Gene3D" id="3.90.1140.10">
    <property type="entry name" value="Cyclic phosphodiesterase"/>
    <property type="match status" value="1"/>
</dbReference>
<dbReference type="SUPFAM" id="SSF55144">
    <property type="entry name" value="LigT-like"/>
    <property type="match status" value="1"/>
</dbReference>
<dbReference type="Pfam" id="PF13563">
    <property type="entry name" value="2_5_RNA_ligase2"/>
    <property type="match status" value="1"/>
</dbReference>
<keyword evidence="1" id="KW-0436">Ligase</keyword>
<dbReference type="InterPro" id="IPR009097">
    <property type="entry name" value="Cyclic_Pdiesterase"/>
</dbReference>
<dbReference type="Proteomes" id="UP000246410">
    <property type="component" value="Unassembled WGS sequence"/>
</dbReference>
<name>A0A317N5W1_9NOCA</name>
<dbReference type="RefSeq" id="WP_110040421.1">
    <property type="nucleotide sequence ID" value="NZ_QGTL01000012.1"/>
</dbReference>
<evidence type="ECO:0000313" key="2">
    <source>
        <dbReference type="Proteomes" id="UP000246410"/>
    </source>
</evidence>
<dbReference type="PANTHER" id="PTHR36039">
    <property type="match status" value="1"/>
</dbReference>
<comment type="caution">
    <text evidence="1">The sequence shown here is derived from an EMBL/GenBank/DDBJ whole genome shotgun (WGS) entry which is preliminary data.</text>
</comment>
<keyword evidence="2" id="KW-1185">Reference proteome</keyword>
<dbReference type="EMBL" id="QGTL01000012">
    <property type="protein sequence ID" value="PWV70676.1"/>
    <property type="molecule type" value="Genomic_DNA"/>
</dbReference>
<dbReference type="GO" id="GO:0016874">
    <property type="term" value="F:ligase activity"/>
    <property type="evidence" value="ECO:0007669"/>
    <property type="project" value="UniProtKB-KW"/>
</dbReference>
<gene>
    <name evidence="1" type="ORF">DFR69_11296</name>
</gene>